<dbReference type="EMBL" id="WOTB01000036">
    <property type="protein sequence ID" value="NHN86475.1"/>
    <property type="molecule type" value="Genomic_DNA"/>
</dbReference>
<protein>
    <submittedName>
        <fullName evidence="1">Uncharacterized protein</fullName>
    </submittedName>
</protein>
<keyword evidence="2" id="KW-1185">Reference proteome</keyword>
<organism evidence="1 2">
    <name type="scientific">Acetobacter musti</name>
    <dbReference type="NCBI Taxonomy" id="864732"/>
    <lineage>
        <taxon>Bacteria</taxon>
        <taxon>Pseudomonadati</taxon>
        <taxon>Pseudomonadota</taxon>
        <taxon>Alphaproteobacteria</taxon>
        <taxon>Acetobacterales</taxon>
        <taxon>Acetobacteraceae</taxon>
        <taxon>Acetobacter</taxon>
    </lineage>
</organism>
<accession>A0ABX0JU25</accession>
<dbReference type="RefSeq" id="WP_173584818.1">
    <property type="nucleotide sequence ID" value="NZ_WOTB01000036.1"/>
</dbReference>
<sequence>MILRQLAALADQFLKAGDMKHAVETIDVLYRVSDLMDAGRMLRVNVPNPADPDAGQARGH</sequence>
<evidence type="ECO:0000313" key="1">
    <source>
        <dbReference type="EMBL" id="NHN86475.1"/>
    </source>
</evidence>
<name>A0ABX0JU25_9PROT</name>
<dbReference type="Proteomes" id="UP000635278">
    <property type="component" value="Unassembled WGS sequence"/>
</dbReference>
<proteinExistence type="predicted"/>
<evidence type="ECO:0000313" key="2">
    <source>
        <dbReference type="Proteomes" id="UP000635278"/>
    </source>
</evidence>
<gene>
    <name evidence="1" type="ORF">GOB93_17810</name>
</gene>
<reference evidence="1 2" key="1">
    <citation type="journal article" date="2020" name="Int. J. Syst. Evol. Microbiol.">
        <title>Novel acetic acid bacteria from cider fermentations: Acetobacter conturbans sp. nov. and Acetobacter fallax sp. nov.</title>
        <authorList>
            <person name="Sombolestani A.S."/>
            <person name="Cleenwerck I."/>
            <person name="Cnockaert M."/>
            <person name="Borremans W."/>
            <person name="Wieme A.D."/>
            <person name="De Vuyst L."/>
            <person name="Vandamme P."/>
        </authorList>
    </citation>
    <scope>NUCLEOTIDE SEQUENCE [LARGE SCALE GENOMIC DNA]</scope>
    <source>
        <strain evidence="1 2">LMG 30640</strain>
    </source>
</reference>
<comment type="caution">
    <text evidence="1">The sequence shown here is derived from an EMBL/GenBank/DDBJ whole genome shotgun (WGS) entry which is preliminary data.</text>
</comment>